<protein>
    <submittedName>
        <fullName evidence="1">Uncharacterized protein</fullName>
    </submittedName>
</protein>
<evidence type="ECO:0000313" key="1">
    <source>
        <dbReference type="EnsemblPlants" id="KQL23970"/>
    </source>
</evidence>
<dbReference type="InParanoid" id="K4A4B9"/>
<keyword evidence="2" id="KW-1185">Reference proteome</keyword>
<dbReference type="EMBL" id="AGNK02000988">
    <property type="status" value="NOT_ANNOTATED_CDS"/>
    <property type="molecule type" value="Genomic_DNA"/>
</dbReference>
<accession>K4A4B9</accession>
<reference evidence="2" key="1">
    <citation type="journal article" date="2012" name="Nat. Biotechnol.">
        <title>Reference genome sequence of the model plant Setaria.</title>
        <authorList>
            <person name="Bennetzen J.L."/>
            <person name="Schmutz J."/>
            <person name="Wang H."/>
            <person name="Percifield R."/>
            <person name="Hawkins J."/>
            <person name="Pontaroli A.C."/>
            <person name="Estep M."/>
            <person name="Feng L."/>
            <person name="Vaughn J.N."/>
            <person name="Grimwood J."/>
            <person name="Jenkins J."/>
            <person name="Barry K."/>
            <person name="Lindquist E."/>
            <person name="Hellsten U."/>
            <person name="Deshpande S."/>
            <person name="Wang X."/>
            <person name="Wu X."/>
            <person name="Mitros T."/>
            <person name="Triplett J."/>
            <person name="Yang X."/>
            <person name="Ye C.Y."/>
            <person name="Mauro-Herrera M."/>
            <person name="Wang L."/>
            <person name="Li P."/>
            <person name="Sharma M."/>
            <person name="Sharma R."/>
            <person name="Ronald P.C."/>
            <person name="Panaud O."/>
            <person name="Kellogg E.A."/>
            <person name="Brutnell T.P."/>
            <person name="Doust A.N."/>
            <person name="Tuskan G.A."/>
            <person name="Rokhsar D."/>
            <person name="Devos K.M."/>
        </authorList>
    </citation>
    <scope>NUCLEOTIDE SEQUENCE [LARGE SCALE GENOMIC DNA]</scope>
    <source>
        <strain evidence="2">cv. Yugu1</strain>
    </source>
</reference>
<dbReference type="AlphaFoldDB" id="K4A4B9"/>
<dbReference type="HOGENOM" id="CLU_3320920_0_0_1"/>
<evidence type="ECO:0000313" key="2">
    <source>
        <dbReference type="Proteomes" id="UP000004995"/>
    </source>
</evidence>
<sequence>MSRALHSTRNNTIMTQQGVICLDYFVHVWVEWCTKKWIT</sequence>
<dbReference type="EnsemblPlants" id="KQL23970">
    <property type="protein sequence ID" value="KQL23970"/>
    <property type="gene ID" value="SETIT_033723mg"/>
</dbReference>
<dbReference type="Gramene" id="KQL23970">
    <property type="protein sequence ID" value="KQL23970"/>
    <property type="gene ID" value="SETIT_033723mg"/>
</dbReference>
<reference evidence="1" key="2">
    <citation type="submission" date="2018-08" db="UniProtKB">
        <authorList>
            <consortium name="EnsemblPlants"/>
        </authorList>
    </citation>
    <scope>IDENTIFICATION</scope>
    <source>
        <strain evidence="1">Yugu1</strain>
    </source>
</reference>
<organism evidence="1 2">
    <name type="scientific">Setaria italica</name>
    <name type="common">Foxtail millet</name>
    <name type="synonym">Panicum italicum</name>
    <dbReference type="NCBI Taxonomy" id="4555"/>
    <lineage>
        <taxon>Eukaryota</taxon>
        <taxon>Viridiplantae</taxon>
        <taxon>Streptophyta</taxon>
        <taxon>Embryophyta</taxon>
        <taxon>Tracheophyta</taxon>
        <taxon>Spermatophyta</taxon>
        <taxon>Magnoliopsida</taxon>
        <taxon>Liliopsida</taxon>
        <taxon>Poales</taxon>
        <taxon>Poaceae</taxon>
        <taxon>PACMAD clade</taxon>
        <taxon>Panicoideae</taxon>
        <taxon>Panicodae</taxon>
        <taxon>Paniceae</taxon>
        <taxon>Cenchrinae</taxon>
        <taxon>Setaria</taxon>
    </lineage>
</organism>
<name>K4A4B9_SETIT</name>
<proteinExistence type="predicted"/>
<dbReference type="Proteomes" id="UP000004995">
    <property type="component" value="Unassembled WGS sequence"/>
</dbReference>